<evidence type="ECO:0000259" key="3">
    <source>
        <dbReference type="Pfam" id="PF12804"/>
    </source>
</evidence>
<protein>
    <recommendedName>
        <fullName evidence="3">MobA-like NTP transferase domain-containing protein</fullName>
    </recommendedName>
</protein>
<dbReference type="PANTHER" id="PTHR43584:SF5">
    <property type="entry name" value="PROTEIN LICC"/>
    <property type="match status" value="1"/>
</dbReference>
<dbReference type="Proteomes" id="UP000016491">
    <property type="component" value="Unassembled WGS sequence"/>
</dbReference>
<dbReference type="EMBL" id="AWSU01000272">
    <property type="protein sequence ID" value="ERI75072.1"/>
    <property type="molecule type" value="Genomic_DNA"/>
</dbReference>
<sequence>MKTLILAAGRGTRISRYLSGNPKCTVDIGEGKCLIQYTVDLLKSRGIRDIGIVLGYKSQVIRDVLEGREVSFFYNPFYDVTNSIVSAWFARDFLEGDDLLIMNGDVYLEDRLLDRILAEKKSPVMFADESRKETADYKFFYEDGI</sequence>
<dbReference type="PANTHER" id="PTHR43584">
    <property type="entry name" value="NUCLEOTIDYL TRANSFERASE"/>
    <property type="match status" value="1"/>
</dbReference>
<dbReference type="RefSeq" id="WP_021640681.1">
    <property type="nucleotide sequence ID" value="NZ_KE992799.1"/>
</dbReference>
<dbReference type="GO" id="GO:0016779">
    <property type="term" value="F:nucleotidyltransferase activity"/>
    <property type="evidence" value="ECO:0007669"/>
    <property type="project" value="UniProtKB-KW"/>
</dbReference>
<comment type="caution">
    <text evidence="4">The sequence shown here is derived from an EMBL/GenBank/DDBJ whole genome shotgun (WGS) entry which is preliminary data.</text>
</comment>
<gene>
    <name evidence="4" type="ORF">CLOSYM_03508</name>
</gene>
<evidence type="ECO:0000313" key="4">
    <source>
        <dbReference type="EMBL" id="ERI75072.1"/>
    </source>
</evidence>
<reference evidence="4 5" key="1">
    <citation type="submission" date="2013-07" db="EMBL/GenBank/DDBJ databases">
        <authorList>
            <person name="Weinstock G."/>
            <person name="Sodergren E."/>
            <person name="Wylie T."/>
            <person name="Fulton L."/>
            <person name="Fulton R."/>
            <person name="Fronick C."/>
            <person name="O'Laughlin M."/>
            <person name="Godfrey J."/>
            <person name="Miner T."/>
            <person name="Herter B."/>
            <person name="Appelbaum E."/>
            <person name="Cordes M."/>
            <person name="Lek S."/>
            <person name="Wollam A."/>
            <person name="Pepin K.H."/>
            <person name="Palsikar V.B."/>
            <person name="Mitreva M."/>
            <person name="Wilson R.K."/>
        </authorList>
    </citation>
    <scope>NUCLEOTIDE SEQUENCE [LARGE SCALE GENOMIC DNA]</scope>
    <source>
        <strain evidence="4 5">ATCC 14940</strain>
    </source>
</reference>
<dbReference type="InterPro" id="IPR025877">
    <property type="entry name" value="MobA-like_NTP_Trfase"/>
</dbReference>
<dbReference type="SUPFAM" id="SSF53448">
    <property type="entry name" value="Nucleotide-diphospho-sugar transferases"/>
    <property type="match status" value="1"/>
</dbReference>
<dbReference type="Pfam" id="PF12804">
    <property type="entry name" value="NTP_transf_3"/>
    <property type="match status" value="1"/>
</dbReference>
<feature type="domain" description="MobA-like NTP transferase" evidence="3">
    <location>
        <begin position="4"/>
        <end position="120"/>
    </location>
</feature>
<proteinExistence type="predicted"/>
<keyword evidence="1" id="KW-0808">Transferase</keyword>
<dbReference type="Gene3D" id="3.90.550.10">
    <property type="entry name" value="Spore Coat Polysaccharide Biosynthesis Protein SpsA, Chain A"/>
    <property type="match status" value="1"/>
</dbReference>
<dbReference type="InterPro" id="IPR029044">
    <property type="entry name" value="Nucleotide-diphossugar_trans"/>
</dbReference>
<evidence type="ECO:0000256" key="1">
    <source>
        <dbReference type="ARBA" id="ARBA00022679"/>
    </source>
</evidence>
<evidence type="ECO:0000313" key="5">
    <source>
        <dbReference type="Proteomes" id="UP000016491"/>
    </source>
</evidence>
<accession>A0ABC9TUL4</accession>
<dbReference type="AlphaFoldDB" id="A0ABC9TUL4"/>
<keyword evidence="2" id="KW-0548">Nucleotidyltransferase</keyword>
<dbReference type="InterPro" id="IPR050065">
    <property type="entry name" value="GlmU-like"/>
</dbReference>
<organism evidence="4 5">
    <name type="scientific">[Clostridium] symbiosum ATCC 14940</name>
    <dbReference type="NCBI Taxonomy" id="411472"/>
    <lineage>
        <taxon>Bacteria</taxon>
        <taxon>Bacillati</taxon>
        <taxon>Bacillota</taxon>
        <taxon>Clostridia</taxon>
        <taxon>Lachnospirales</taxon>
        <taxon>Lachnospiraceae</taxon>
        <taxon>Otoolea</taxon>
    </lineage>
</organism>
<name>A0ABC9TUL4_CLOSY</name>
<evidence type="ECO:0000256" key="2">
    <source>
        <dbReference type="ARBA" id="ARBA00022695"/>
    </source>
</evidence>